<dbReference type="AlphaFoldDB" id="X1D714"/>
<comment type="caution">
    <text evidence="1">The sequence shown here is derived from an EMBL/GenBank/DDBJ whole genome shotgun (WGS) entry which is preliminary data.</text>
</comment>
<feature type="non-terminal residue" evidence="1">
    <location>
        <position position="251"/>
    </location>
</feature>
<sequence length="251" mass="27225">MADKKITELVELLTPADADLLAIVDDPLGSPVTKKVTLANLKAAFSAANIEIEEIGAATYDDIQDLINNILSSGYVIGGELSAVAPPDGNIDIAAVKGYIKTSDDDIGVTKAFDLAKNDDFVLAGEGTNYVYVWYDAPDVKFASTQTWSDIKTTWMFPLGRVWKDGNDVHIIQSGIYLPNFIRESHERTLAVRGFERASGGDISESGNRFLKSEAGVFYLGNNKAITVGEDTNNGDTFKRHYHAAGPVWTS</sequence>
<proteinExistence type="predicted"/>
<name>X1D714_9ZZZZ</name>
<accession>X1D714</accession>
<organism evidence="1">
    <name type="scientific">marine sediment metagenome</name>
    <dbReference type="NCBI Taxonomy" id="412755"/>
    <lineage>
        <taxon>unclassified sequences</taxon>
        <taxon>metagenomes</taxon>
        <taxon>ecological metagenomes</taxon>
    </lineage>
</organism>
<evidence type="ECO:0000313" key="1">
    <source>
        <dbReference type="EMBL" id="GAH00899.1"/>
    </source>
</evidence>
<protein>
    <submittedName>
        <fullName evidence="1">Uncharacterized protein</fullName>
    </submittedName>
</protein>
<dbReference type="EMBL" id="BART01022802">
    <property type="protein sequence ID" value="GAH00899.1"/>
    <property type="molecule type" value="Genomic_DNA"/>
</dbReference>
<reference evidence="1" key="1">
    <citation type="journal article" date="2014" name="Front. Microbiol.">
        <title>High frequency of phylogenetically diverse reductive dehalogenase-homologous genes in deep subseafloor sedimentary metagenomes.</title>
        <authorList>
            <person name="Kawai M."/>
            <person name="Futagami T."/>
            <person name="Toyoda A."/>
            <person name="Takaki Y."/>
            <person name="Nishi S."/>
            <person name="Hori S."/>
            <person name="Arai W."/>
            <person name="Tsubouchi T."/>
            <person name="Morono Y."/>
            <person name="Uchiyama I."/>
            <person name="Ito T."/>
            <person name="Fujiyama A."/>
            <person name="Inagaki F."/>
            <person name="Takami H."/>
        </authorList>
    </citation>
    <scope>NUCLEOTIDE SEQUENCE</scope>
    <source>
        <strain evidence="1">Expedition CK06-06</strain>
    </source>
</reference>
<gene>
    <name evidence="1" type="ORF">S01H4_41658</name>
</gene>